<evidence type="ECO:0000313" key="4">
    <source>
        <dbReference type="EMBL" id="RZQ53565.1"/>
    </source>
</evidence>
<dbReference type="GO" id="GO:0020037">
    <property type="term" value="F:heme binding"/>
    <property type="evidence" value="ECO:0007669"/>
    <property type="project" value="InterPro"/>
</dbReference>
<evidence type="ECO:0000256" key="1">
    <source>
        <dbReference type="ARBA" id="ARBA00004196"/>
    </source>
</evidence>
<feature type="domain" description="Di-haem cytochrome c peroxidase" evidence="3">
    <location>
        <begin position="21"/>
        <end position="166"/>
    </location>
</feature>
<comment type="subcellular location">
    <subcellularLocation>
        <location evidence="1">Cell envelope</location>
    </subcellularLocation>
</comment>
<dbReference type="GO" id="GO:0004130">
    <property type="term" value="F:cytochrome-c peroxidase activity"/>
    <property type="evidence" value="ECO:0007669"/>
    <property type="project" value="TreeGrafter"/>
</dbReference>
<evidence type="ECO:0000256" key="2">
    <source>
        <dbReference type="ARBA" id="ARBA00023002"/>
    </source>
</evidence>
<dbReference type="InterPro" id="IPR004852">
    <property type="entry name" value="Di-haem_cyt_c_peroxidsae"/>
</dbReference>
<reference evidence="4 5" key="1">
    <citation type="submission" date="2018-01" db="EMBL/GenBank/DDBJ databases">
        <title>Co-occurrence of chitin degradation, pigmentation and bioactivity in marine Pseudoalteromonas.</title>
        <authorList>
            <person name="Paulsen S."/>
            <person name="Gram L."/>
            <person name="Machado H."/>
        </authorList>
    </citation>
    <scope>NUCLEOTIDE SEQUENCE [LARGE SCALE GENOMIC DNA]</scope>
    <source>
        <strain evidence="4 5">S3898</strain>
    </source>
</reference>
<protein>
    <recommendedName>
        <fullName evidence="3">Di-haem cytochrome c peroxidase domain-containing protein</fullName>
    </recommendedName>
</protein>
<dbReference type="InterPro" id="IPR036909">
    <property type="entry name" value="Cyt_c-like_dom_sf"/>
</dbReference>
<dbReference type="Gene3D" id="1.10.760.10">
    <property type="entry name" value="Cytochrome c-like domain"/>
    <property type="match status" value="1"/>
</dbReference>
<keyword evidence="2" id="KW-0560">Oxidoreductase</keyword>
<accession>A0A4Q7IPA3</accession>
<dbReference type="SUPFAM" id="SSF46626">
    <property type="entry name" value="Cytochrome c"/>
    <property type="match status" value="2"/>
</dbReference>
<dbReference type="AlphaFoldDB" id="A0A4Q7IPA3"/>
<dbReference type="PANTHER" id="PTHR30600:SF7">
    <property type="entry name" value="CYTOCHROME C PEROXIDASE-RELATED"/>
    <property type="match status" value="1"/>
</dbReference>
<dbReference type="Pfam" id="PF03150">
    <property type="entry name" value="CCP_MauG"/>
    <property type="match status" value="1"/>
</dbReference>
<dbReference type="InterPro" id="IPR051395">
    <property type="entry name" value="Cytochrome_c_Peroxidase/MauG"/>
</dbReference>
<sequence>MSFANEAILPIMQTHDIDLEKSASGRQLFFDKRLSKNNEISCASCHHLQLNGADKLALSKGVAGQQATLKTPTIYNAVFNISQTWSGARKDLYDQVDAPINHPKEHVTSWPEVISKLNQDATLRTRFQNIYKAPISQHTIQDAIAEFERSLITTNAPFDHWLMGDNNAISAQAKQGYQLFKNYGCISCRSMFQANNTA</sequence>
<gene>
    <name evidence="4" type="ORF">C1E23_07910</name>
</gene>
<dbReference type="EMBL" id="PPSX01000023">
    <property type="protein sequence ID" value="RZQ53565.1"/>
    <property type="molecule type" value="Genomic_DNA"/>
</dbReference>
<name>A0A4Q7IPA3_9GAMM</name>
<comment type="caution">
    <text evidence="4">The sequence shown here is derived from an EMBL/GenBank/DDBJ whole genome shotgun (WGS) entry which is preliminary data.</text>
</comment>
<evidence type="ECO:0000313" key="5">
    <source>
        <dbReference type="Proteomes" id="UP000291338"/>
    </source>
</evidence>
<dbReference type="GO" id="GO:0009055">
    <property type="term" value="F:electron transfer activity"/>
    <property type="evidence" value="ECO:0007669"/>
    <property type="project" value="InterPro"/>
</dbReference>
<organism evidence="4 5">
    <name type="scientific">Pseudoalteromonas phenolica</name>
    <dbReference type="NCBI Taxonomy" id="161398"/>
    <lineage>
        <taxon>Bacteria</taxon>
        <taxon>Pseudomonadati</taxon>
        <taxon>Pseudomonadota</taxon>
        <taxon>Gammaproteobacteria</taxon>
        <taxon>Alteromonadales</taxon>
        <taxon>Pseudoalteromonadaceae</taxon>
        <taxon>Pseudoalteromonas</taxon>
    </lineage>
</organism>
<dbReference type="Proteomes" id="UP000291338">
    <property type="component" value="Unassembled WGS sequence"/>
</dbReference>
<dbReference type="PANTHER" id="PTHR30600">
    <property type="entry name" value="CYTOCHROME C PEROXIDASE-RELATED"/>
    <property type="match status" value="1"/>
</dbReference>
<dbReference type="GO" id="GO:0030313">
    <property type="term" value="C:cell envelope"/>
    <property type="evidence" value="ECO:0007669"/>
    <property type="project" value="UniProtKB-SubCell"/>
</dbReference>
<evidence type="ECO:0000259" key="3">
    <source>
        <dbReference type="Pfam" id="PF03150"/>
    </source>
</evidence>
<dbReference type="RefSeq" id="WP_130255047.1">
    <property type="nucleotide sequence ID" value="NZ_PPSX01000023.1"/>
</dbReference>
<proteinExistence type="predicted"/>